<feature type="domain" description="YbaK/aminoacyl-tRNA synthetase-associated" evidence="1">
    <location>
        <begin position="32"/>
        <end position="149"/>
    </location>
</feature>
<dbReference type="Gene3D" id="3.90.960.10">
    <property type="entry name" value="YbaK/aminoacyl-tRNA synthetase-associated domain"/>
    <property type="match status" value="1"/>
</dbReference>
<keyword evidence="3" id="KW-1185">Reference proteome</keyword>
<dbReference type="AlphaFoldDB" id="A0A0S7BLH7"/>
<dbReference type="PANTHER" id="PTHR30411">
    <property type="entry name" value="CYTOPLASMIC PROTEIN"/>
    <property type="match status" value="1"/>
</dbReference>
<dbReference type="InterPro" id="IPR036754">
    <property type="entry name" value="YbaK/aa-tRNA-synt-asso_dom_sf"/>
</dbReference>
<proteinExistence type="predicted"/>
<sequence>MSANLSPSAQRVQQAILDRGFQCEVVELPGSTRTALDAANAVGCEVAQIVKSLVFVTAQTHLPILALVSGANRVDENRLAEIVGEPICKADGDFVRAQTGFAIGGIPPLGHTHPLRTYIDADLMSLPEVWAAAGTPHAVFCLQPAELLALTGGEVVKID</sequence>
<dbReference type="RefSeq" id="WP_075073770.1">
    <property type="nucleotide sequence ID" value="NZ_DF967972.1"/>
</dbReference>
<accession>A0A0S7BLH7</accession>
<evidence type="ECO:0000259" key="1">
    <source>
        <dbReference type="Pfam" id="PF04073"/>
    </source>
</evidence>
<dbReference type="CDD" id="cd04333">
    <property type="entry name" value="ProX_deacylase"/>
    <property type="match status" value="1"/>
</dbReference>
<name>A0A0S7BLH7_9CHLR</name>
<dbReference type="InterPro" id="IPR007214">
    <property type="entry name" value="YbaK/aa-tRNA-synth-assoc-dom"/>
</dbReference>
<dbReference type="Proteomes" id="UP000055060">
    <property type="component" value="Unassembled WGS sequence"/>
</dbReference>
<evidence type="ECO:0000313" key="3">
    <source>
        <dbReference type="Proteomes" id="UP000055060"/>
    </source>
</evidence>
<dbReference type="STRING" id="360412.LARV_02294"/>
<protein>
    <submittedName>
        <fullName evidence="2">Uncharacterized conserved protein</fullName>
    </submittedName>
</protein>
<dbReference type="PANTHER" id="PTHR30411:SF1">
    <property type="entry name" value="CYTOPLASMIC PROTEIN"/>
    <property type="match status" value="1"/>
</dbReference>
<dbReference type="EMBL" id="DF967972">
    <property type="protein sequence ID" value="GAP14522.1"/>
    <property type="molecule type" value="Genomic_DNA"/>
</dbReference>
<dbReference type="GO" id="GO:0002161">
    <property type="term" value="F:aminoacyl-tRNA deacylase activity"/>
    <property type="evidence" value="ECO:0007669"/>
    <property type="project" value="InterPro"/>
</dbReference>
<reference evidence="2" key="1">
    <citation type="submission" date="2015-07" db="EMBL/GenBank/DDBJ databases">
        <title>Draft Genome Sequences of Anaerolinea thermolimosa IMO-1, Bellilinea caldifistulae GOMI-1, Leptolinea tardivitalis YMTK-2, Levilinea saccharolytica KIBI-1,Longilinea arvoryzae KOME-1, Previously Described as Members of the Anaerolineaceae (Chloroflexi).</title>
        <authorList>
            <person name="Sekiguchi Y."/>
            <person name="Ohashi A."/>
            <person name="Matsuura N."/>
            <person name="Tourlousse M.D."/>
        </authorList>
    </citation>
    <scope>NUCLEOTIDE SEQUENCE [LARGE SCALE GENOMIC DNA]</scope>
    <source>
        <strain evidence="2">KOME-1</strain>
    </source>
</reference>
<organism evidence="2">
    <name type="scientific">Longilinea arvoryzae</name>
    <dbReference type="NCBI Taxonomy" id="360412"/>
    <lineage>
        <taxon>Bacteria</taxon>
        <taxon>Bacillati</taxon>
        <taxon>Chloroflexota</taxon>
        <taxon>Anaerolineae</taxon>
        <taxon>Anaerolineales</taxon>
        <taxon>Anaerolineaceae</taxon>
        <taxon>Longilinea</taxon>
    </lineage>
</organism>
<dbReference type="Pfam" id="PF04073">
    <property type="entry name" value="tRNA_edit"/>
    <property type="match status" value="1"/>
</dbReference>
<dbReference type="SUPFAM" id="SSF55826">
    <property type="entry name" value="YbaK/ProRS associated domain"/>
    <property type="match status" value="1"/>
</dbReference>
<dbReference type="OrthoDB" id="9798760at2"/>
<evidence type="ECO:0000313" key="2">
    <source>
        <dbReference type="EMBL" id="GAP14522.1"/>
    </source>
</evidence>
<gene>
    <name evidence="2" type="ORF">LARV_02294</name>
</gene>